<organism evidence="1 2">
    <name type="scientific">Candidatus Sulfurimonas baltica</name>
    <dbReference type="NCBI Taxonomy" id="2740404"/>
    <lineage>
        <taxon>Bacteria</taxon>
        <taxon>Pseudomonadati</taxon>
        <taxon>Campylobacterota</taxon>
        <taxon>Epsilonproteobacteria</taxon>
        <taxon>Campylobacterales</taxon>
        <taxon>Sulfurimonadaceae</taxon>
        <taxon>Sulfurimonas</taxon>
    </lineage>
</organism>
<protein>
    <submittedName>
        <fullName evidence="1">Uncharacterized protein</fullName>
    </submittedName>
</protein>
<evidence type="ECO:0000313" key="2">
    <source>
        <dbReference type="Proteomes" id="UP000593994"/>
    </source>
</evidence>
<keyword evidence="2" id="KW-1185">Reference proteome</keyword>
<name>A0A7S7LSV6_9BACT</name>
<proteinExistence type="predicted"/>
<dbReference type="RefSeq" id="WP_194368039.1">
    <property type="nucleotide sequence ID" value="NZ_CP054492.1"/>
</dbReference>
<dbReference type="EMBL" id="CP054492">
    <property type="protein sequence ID" value="QOY50919.1"/>
    <property type="molecule type" value="Genomic_DNA"/>
</dbReference>
<dbReference type="KEGG" id="sbal:HUE88_07120"/>
<dbReference type="AlphaFoldDB" id="A0A7S7LSV6"/>
<dbReference type="Proteomes" id="UP000593994">
    <property type="component" value="Chromosome"/>
</dbReference>
<sequence>MKESNPIWDYEDDYYFTFVGYIEINIRAYSENNLHLWMYEHGGDKEIADDDFSSLALLQLRINEILGAEVTLPKIEDLLKLGEKNV</sequence>
<accession>A0A7S7LSV6</accession>
<gene>
    <name evidence="1" type="ORF">HUE88_07120</name>
</gene>
<reference evidence="1 2" key="1">
    <citation type="submission" date="2020-05" db="EMBL/GenBank/DDBJ databases">
        <title>Sulfurimonas marisnigri, sp. nov., and Sulfurimonas baltica, sp. nov., manganese oxide reducing chemolithoautotrophs of the class Epsilonproteobacteria isolated from the pelagic redoxclines of the Black and Baltic Seas and emended description of the genus Sulfurimonas.</title>
        <authorList>
            <person name="Henkel J.V."/>
            <person name="Laudan C."/>
            <person name="Werner J."/>
            <person name="Neu T."/>
            <person name="Plewe S."/>
            <person name="Sproer C."/>
            <person name="Bunk B."/>
            <person name="Schulz-Vogt H.N."/>
        </authorList>
    </citation>
    <scope>NUCLEOTIDE SEQUENCE [LARGE SCALE GENOMIC DNA]</scope>
    <source>
        <strain evidence="1 2">GD2</strain>
    </source>
</reference>
<evidence type="ECO:0000313" key="1">
    <source>
        <dbReference type="EMBL" id="QOY50919.1"/>
    </source>
</evidence>